<keyword evidence="7" id="KW-0479">Metal-binding</keyword>
<dbReference type="InterPro" id="IPR005126">
    <property type="entry name" value="NapC/NirT_cyt_c_N"/>
</dbReference>
<proteinExistence type="inferred from homology"/>
<evidence type="ECO:0000259" key="12">
    <source>
        <dbReference type="Pfam" id="PF03264"/>
    </source>
</evidence>
<dbReference type="GO" id="GO:0019333">
    <property type="term" value="P:denitrification pathway"/>
    <property type="evidence" value="ECO:0007669"/>
    <property type="project" value="InterPro"/>
</dbReference>
<dbReference type="InterPro" id="IPR036280">
    <property type="entry name" value="Multihaem_cyt_sf"/>
</dbReference>
<organism evidence="13">
    <name type="scientific">marine sediment metagenome</name>
    <dbReference type="NCBI Taxonomy" id="412755"/>
    <lineage>
        <taxon>unclassified sequences</taxon>
        <taxon>metagenomes</taxon>
        <taxon>ecological metagenomes</taxon>
    </lineage>
</organism>
<accession>A0A0F9JFZ9</accession>
<feature type="domain" description="NapC/NirT cytochrome c N-terminal" evidence="12">
    <location>
        <begin position="7"/>
        <end position="163"/>
    </location>
</feature>
<keyword evidence="6" id="KW-0812">Transmembrane</keyword>
<dbReference type="GO" id="GO:0005886">
    <property type="term" value="C:plasma membrane"/>
    <property type="evidence" value="ECO:0007669"/>
    <property type="project" value="UniProtKB-SubCell"/>
</dbReference>
<evidence type="ECO:0000256" key="5">
    <source>
        <dbReference type="ARBA" id="ARBA00022617"/>
    </source>
</evidence>
<keyword evidence="11" id="KW-0472">Membrane</keyword>
<comment type="subcellular location">
    <subcellularLocation>
        <location evidence="1">Cell membrane</location>
        <topology evidence="1">Single-pass membrane protein</topology>
    </subcellularLocation>
</comment>
<dbReference type="InterPro" id="IPR024717">
    <property type="entry name" value="NapC/NirT/NrfH"/>
</dbReference>
<dbReference type="PANTHER" id="PTHR30333:SF1">
    <property type="entry name" value="CYTOCHROME C-TYPE PROTEIN NAPC"/>
    <property type="match status" value="1"/>
</dbReference>
<keyword evidence="5" id="KW-0349">Heme</keyword>
<evidence type="ECO:0000256" key="9">
    <source>
        <dbReference type="ARBA" id="ARBA00022989"/>
    </source>
</evidence>
<evidence type="ECO:0000256" key="1">
    <source>
        <dbReference type="ARBA" id="ARBA00004162"/>
    </source>
</evidence>
<dbReference type="Gene3D" id="1.10.3820.10">
    <property type="entry name" value="Di-heme elbow motif domain"/>
    <property type="match status" value="1"/>
</dbReference>
<evidence type="ECO:0000256" key="8">
    <source>
        <dbReference type="ARBA" id="ARBA00022982"/>
    </source>
</evidence>
<comment type="caution">
    <text evidence="13">The sequence shown here is derived from an EMBL/GenBank/DDBJ whole genome shotgun (WGS) entry which is preliminary data.</text>
</comment>
<dbReference type="EMBL" id="LAZR01016388">
    <property type="protein sequence ID" value="KKM04736.1"/>
    <property type="molecule type" value="Genomic_DNA"/>
</dbReference>
<dbReference type="AlphaFoldDB" id="A0A0F9JFZ9"/>
<evidence type="ECO:0000256" key="4">
    <source>
        <dbReference type="ARBA" id="ARBA00022475"/>
    </source>
</evidence>
<comment type="similarity">
    <text evidence="2">Belongs to the NapC/NirT/NrfH family.</text>
</comment>
<dbReference type="InterPro" id="IPR051174">
    <property type="entry name" value="Cytochrome_c-type_ET"/>
</dbReference>
<keyword evidence="8" id="KW-0249">Electron transport</keyword>
<evidence type="ECO:0000256" key="7">
    <source>
        <dbReference type="ARBA" id="ARBA00022723"/>
    </source>
</evidence>
<sequence length="169" mass="18578">MSNRALTWISAIFAIALGSWFLLGEAVEMTSGVDFCGSCHSMQAAARSYLQDAHGSNNSGGGGATCTDCHLPQDSQLKHLVFKVHAGARDLWAELLTDTRQIDWHEKRRHRESFVYDSGCLKCHSNLEAATMANHKAYVGHRPYLLGQTRKVCVSCHSSVGHKDLGSFQ</sequence>
<name>A0A0F9JFZ9_9ZZZZ</name>
<dbReference type="Pfam" id="PF03264">
    <property type="entry name" value="Cytochrom_NNT"/>
    <property type="match status" value="1"/>
</dbReference>
<dbReference type="GO" id="GO:0020037">
    <property type="term" value="F:heme binding"/>
    <property type="evidence" value="ECO:0007669"/>
    <property type="project" value="InterPro"/>
</dbReference>
<keyword evidence="3" id="KW-0813">Transport</keyword>
<keyword evidence="10" id="KW-0408">Iron</keyword>
<reference evidence="13" key="1">
    <citation type="journal article" date="2015" name="Nature">
        <title>Complex archaea that bridge the gap between prokaryotes and eukaryotes.</title>
        <authorList>
            <person name="Spang A."/>
            <person name="Saw J.H."/>
            <person name="Jorgensen S.L."/>
            <person name="Zaremba-Niedzwiedzka K."/>
            <person name="Martijn J."/>
            <person name="Lind A.E."/>
            <person name="van Eijk R."/>
            <person name="Schleper C."/>
            <person name="Guy L."/>
            <person name="Ettema T.J."/>
        </authorList>
    </citation>
    <scope>NUCLEOTIDE SEQUENCE</scope>
</reference>
<keyword evidence="4" id="KW-1003">Cell membrane</keyword>
<evidence type="ECO:0000313" key="13">
    <source>
        <dbReference type="EMBL" id="KKM04736.1"/>
    </source>
</evidence>
<evidence type="ECO:0000256" key="3">
    <source>
        <dbReference type="ARBA" id="ARBA00022448"/>
    </source>
</evidence>
<evidence type="ECO:0000256" key="10">
    <source>
        <dbReference type="ARBA" id="ARBA00023004"/>
    </source>
</evidence>
<dbReference type="SUPFAM" id="SSF48695">
    <property type="entry name" value="Multiheme cytochromes"/>
    <property type="match status" value="1"/>
</dbReference>
<evidence type="ECO:0000256" key="11">
    <source>
        <dbReference type="ARBA" id="ARBA00023136"/>
    </source>
</evidence>
<dbReference type="InterPro" id="IPR038266">
    <property type="entry name" value="NapC/NirT_cytc_sf"/>
</dbReference>
<dbReference type="GO" id="GO:0009061">
    <property type="term" value="P:anaerobic respiration"/>
    <property type="evidence" value="ECO:0007669"/>
    <property type="project" value="TreeGrafter"/>
</dbReference>
<evidence type="ECO:0000256" key="2">
    <source>
        <dbReference type="ARBA" id="ARBA00007395"/>
    </source>
</evidence>
<gene>
    <name evidence="13" type="ORF">LCGC14_1761180</name>
</gene>
<dbReference type="PANTHER" id="PTHR30333">
    <property type="entry name" value="CYTOCHROME C-TYPE PROTEIN"/>
    <property type="match status" value="1"/>
</dbReference>
<protein>
    <recommendedName>
        <fullName evidence="12">NapC/NirT cytochrome c N-terminal domain-containing protein</fullName>
    </recommendedName>
</protein>
<dbReference type="PIRSF" id="PIRSF000013">
    <property type="entry name" value="4_hem_cytochrm_NapC"/>
    <property type="match status" value="1"/>
</dbReference>
<dbReference type="GO" id="GO:0009055">
    <property type="term" value="F:electron transfer activity"/>
    <property type="evidence" value="ECO:0007669"/>
    <property type="project" value="TreeGrafter"/>
</dbReference>
<dbReference type="GO" id="GO:0046872">
    <property type="term" value="F:metal ion binding"/>
    <property type="evidence" value="ECO:0007669"/>
    <property type="project" value="UniProtKB-KW"/>
</dbReference>
<keyword evidence="9" id="KW-1133">Transmembrane helix</keyword>
<evidence type="ECO:0000256" key="6">
    <source>
        <dbReference type="ARBA" id="ARBA00022692"/>
    </source>
</evidence>